<feature type="region of interest" description="Disordered" evidence="1">
    <location>
        <begin position="377"/>
        <end position="461"/>
    </location>
</feature>
<feature type="compositionally biased region" description="Low complexity" evidence="1">
    <location>
        <begin position="412"/>
        <end position="426"/>
    </location>
</feature>
<reference evidence="2 3" key="1">
    <citation type="journal article" date="2017" name="Curr. Biol.">
        <title>Genome architecture and evolution of a unichromosomal asexual nematode.</title>
        <authorList>
            <person name="Fradin H."/>
            <person name="Zegar C."/>
            <person name="Gutwein M."/>
            <person name="Lucas J."/>
            <person name="Kovtun M."/>
            <person name="Corcoran D."/>
            <person name="Baugh L.R."/>
            <person name="Kiontke K."/>
            <person name="Gunsalus K."/>
            <person name="Fitch D.H."/>
            <person name="Piano F."/>
        </authorList>
    </citation>
    <scope>NUCLEOTIDE SEQUENCE [LARGE SCALE GENOMIC DNA]</scope>
    <source>
        <strain evidence="2">PF1309</strain>
    </source>
</reference>
<dbReference type="AlphaFoldDB" id="A0A2A2L152"/>
<dbReference type="EMBL" id="LIAE01007351">
    <property type="protein sequence ID" value="PAV79904.1"/>
    <property type="molecule type" value="Genomic_DNA"/>
</dbReference>
<keyword evidence="3" id="KW-1185">Reference proteome</keyword>
<evidence type="ECO:0000313" key="2">
    <source>
        <dbReference type="EMBL" id="PAV79904.1"/>
    </source>
</evidence>
<dbReference type="Proteomes" id="UP000218231">
    <property type="component" value="Unassembled WGS sequence"/>
</dbReference>
<evidence type="ECO:0000313" key="3">
    <source>
        <dbReference type="Proteomes" id="UP000218231"/>
    </source>
</evidence>
<feature type="region of interest" description="Disordered" evidence="1">
    <location>
        <begin position="310"/>
        <end position="364"/>
    </location>
</feature>
<evidence type="ECO:0000256" key="1">
    <source>
        <dbReference type="SAM" id="MobiDB-lite"/>
    </source>
</evidence>
<proteinExistence type="predicted"/>
<feature type="compositionally biased region" description="Polar residues" evidence="1">
    <location>
        <begin position="343"/>
        <end position="354"/>
    </location>
</feature>
<feature type="compositionally biased region" description="Low complexity" evidence="1">
    <location>
        <begin position="48"/>
        <end position="57"/>
    </location>
</feature>
<name>A0A2A2L152_9BILA</name>
<comment type="caution">
    <text evidence="2">The sequence shown here is derived from an EMBL/GenBank/DDBJ whole genome shotgun (WGS) entry which is preliminary data.</text>
</comment>
<gene>
    <name evidence="2" type="ORF">WR25_02815</name>
</gene>
<feature type="region of interest" description="Disordered" evidence="1">
    <location>
        <begin position="235"/>
        <end position="298"/>
    </location>
</feature>
<accession>A0A2A2L152</accession>
<feature type="compositionally biased region" description="Polar residues" evidence="1">
    <location>
        <begin position="446"/>
        <end position="455"/>
    </location>
</feature>
<feature type="region of interest" description="Disordered" evidence="1">
    <location>
        <begin position="48"/>
        <end position="73"/>
    </location>
</feature>
<sequence>MQAGAGPLPPHQAAHLQGAPVNIQPQQQQPFYVPDHPQGQVAYNQQQQMHLAMQQQQRGNFQPRGVNPSGGGGIQAPAFMQMMPSFQNGPPSMPGRSLTNPIQPHYVTPQLFPMQLPHHMMGPPPPNGPPQHMISVINPTFQPQHMGMMPPENGPMSMSNEGNINQQADGQMMTNPQQIAQQQMMMQTGEYGEQPMMMPYQHMAPPTSMSGPPPVFRGQSQQFFPSSTNQMPPMSIASGQAPPHHIPGHSYMGPLPPSLMGPRNGGGGAPTFPPNPIQPGQNIQPQYYPPGAPQPFYNQQASNMQQPVRYTSPGAMSQRSYSSRGGRGNYRGGYSNQRDNRSISRQTSVNSEAPSMSADDHHRKNSVEQVGYQMDSMGVSSAAGEHQEESERQSANAQAHSNERPSSRNANHFAHPFSAPSSSARRNGSPKNQDSTNLHDSDQLMHTDTPSTTGACTPEDVTTVASSTSQQTLLMHSADKTLVVHKSTASVKVLTESKTVRRFKMFKLFKFFSRTATLPQCRSAVNAVEVGSPHRSMKITGTKQNTVFSLTEAPGLLFFDPPTFEKFGFFKPS</sequence>
<organism evidence="2 3">
    <name type="scientific">Diploscapter pachys</name>
    <dbReference type="NCBI Taxonomy" id="2018661"/>
    <lineage>
        <taxon>Eukaryota</taxon>
        <taxon>Metazoa</taxon>
        <taxon>Ecdysozoa</taxon>
        <taxon>Nematoda</taxon>
        <taxon>Chromadorea</taxon>
        <taxon>Rhabditida</taxon>
        <taxon>Rhabditina</taxon>
        <taxon>Rhabditomorpha</taxon>
        <taxon>Rhabditoidea</taxon>
        <taxon>Rhabditidae</taxon>
        <taxon>Diploscapter</taxon>
    </lineage>
</organism>
<protein>
    <submittedName>
        <fullName evidence="2">Uncharacterized protein</fullName>
    </submittedName>
</protein>